<dbReference type="Pfam" id="PF04367">
    <property type="entry name" value="DUF502"/>
    <property type="match status" value="1"/>
</dbReference>
<keyword evidence="2" id="KW-1133">Transmembrane helix</keyword>
<feature type="transmembrane region" description="Helical" evidence="2">
    <location>
        <begin position="58"/>
        <end position="76"/>
    </location>
</feature>
<organism evidence="3 4">
    <name type="scientific">Halohasta litorea</name>
    <dbReference type="NCBI Taxonomy" id="869891"/>
    <lineage>
        <taxon>Archaea</taxon>
        <taxon>Methanobacteriati</taxon>
        <taxon>Methanobacteriota</taxon>
        <taxon>Stenosarchaea group</taxon>
        <taxon>Halobacteria</taxon>
        <taxon>Halobacteriales</taxon>
        <taxon>Haloferacaceae</taxon>
        <taxon>Halohasta</taxon>
    </lineage>
</organism>
<proteinExistence type="predicted"/>
<evidence type="ECO:0000313" key="3">
    <source>
        <dbReference type="EMBL" id="MFD1640412.1"/>
    </source>
</evidence>
<dbReference type="EMBL" id="JBHUDM010000001">
    <property type="protein sequence ID" value="MFD1640412.1"/>
    <property type="molecule type" value="Genomic_DNA"/>
</dbReference>
<keyword evidence="2" id="KW-0472">Membrane</keyword>
<dbReference type="InterPro" id="IPR007462">
    <property type="entry name" value="COV1-like"/>
</dbReference>
<gene>
    <name evidence="3" type="ORF">ACFSBW_00795</name>
</gene>
<feature type="transmembrane region" description="Helical" evidence="2">
    <location>
        <begin position="12"/>
        <end position="38"/>
    </location>
</feature>
<evidence type="ECO:0000256" key="2">
    <source>
        <dbReference type="SAM" id="Phobius"/>
    </source>
</evidence>
<name>A0ABD6D2Y6_9EURY</name>
<dbReference type="PANTHER" id="PTHR31876:SF26">
    <property type="entry name" value="PROTEIN LIKE COV 2"/>
    <property type="match status" value="1"/>
</dbReference>
<dbReference type="PANTHER" id="PTHR31876">
    <property type="entry name" value="COV-LIKE PROTEIN 1"/>
    <property type="match status" value="1"/>
</dbReference>
<keyword evidence="2" id="KW-0812">Transmembrane</keyword>
<evidence type="ECO:0000256" key="1">
    <source>
        <dbReference type="SAM" id="MobiDB-lite"/>
    </source>
</evidence>
<reference evidence="3 4" key="1">
    <citation type="journal article" date="2019" name="Int. J. Syst. Evol. Microbiol.">
        <title>The Global Catalogue of Microorganisms (GCM) 10K type strain sequencing project: providing services to taxonomists for standard genome sequencing and annotation.</title>
        <authorList>
            <consortium name="The Broad Institute Genomics Platform"/>
            <consortium name="The Broad Institute Genome Sequencing Center for Infectious Disease"/>
            <person name="Wu L."/>
            <person name="Ma J."/>
        </authorList>
    </citation>
    <scope>NUCLEOTIDE SEQUENCE [LARGE SCALE GENOMIC DNA]</scope>
    <source>
        <strain evidence="3 4">CGMCC 1.10593</strain>
    </source>
</reference>
<dbReference type="RefSeq" id="WP_256397416.1">
    <property type="nucleotide sequence ID" value="NZ_JANHDJ010000007.1"/>
</dbReference>
<feature type="region of interest" description="Disordered" evidence="1">
    <location>
        <begin position="190"/>
        <end position="233"/>
    </location>
</feature>
<evidence type="ECO:0000313" key="4">
    <source>
        <dbReference type="Proteomes" id="UP001597052"/>
    </source>
</evidence>
<keyword evidence="4" id="KW-1185">Reference proteome</keyword>
<comment type="caution">
    <text evidence="3">The sequence shown here is derived from an EMBL/GenBank/DDBJ whole genome shotgun (WGS) entry which is preliminary data.</text>
</comment>
<dbReference type="AlphaFoldDB" id="A0ABD6D2Y6"/>
<sequence length="233" mass="25286">MSTWKRDIASGLVVLLPLGILLFVVNWLYVRIIGLPLISNLDFAELGVPDSLVPVTRILVALALIVTLILAVGYLMRTTAGRVFEATIDDTINRVPGLRVVYNASKLAVETALSGTDDLQQPVRLEIWDGIRMTAFKTGKRTDDGKVVLFMPTAPNITTGFVMEVDPERIEDTGEKVEEALTRVLSAGFAESAHQIPVEEEPNPAATDDDTRTTVTTNTTDQSSGDQSASTDD</sequence>
<feature type="compositionally biased region" description="Polar residues" evidence="1">
    <location>
        <begin position="222"/>
        <end position="233"/>
    </location>
</feature>
<protein>
    <submittedName>
        <fullName evidence="3">DUF502 domain-containing protein</fullName>
    </submittedName>
</protein>
<accession>A0ABD6D2Y6</accession>
<dbReference type="Proteomes" id="UP001597052">
    <property type="component" value="Unassembled WGS sequence"/>
</dbReference>